<dbReference type="EMBL" id="FOOI01000009">
    <property type="protein sequence ID" value="SFG88705.1"/>
    <property type="molecule type" value="Genomic_DNA"/>
</dbReference>
<dbReference type="OrthoDB" id="3406076at2"/>
<reference evidence="5 6" key="1">
    <citation type="submission" date="2016-10" db="EMBL/GenBank/DDBJ databases">
        <authorList>
            <person name="de Groot N.N."/>
        </authorList>
    </citation>
    <scope>NUCLEOTIDE SEQUENCE [LARGE SCALE GENOMIC DNA]</scope>
    <source>
        <strain evidence="5 6">CPCC 202808</strain>
    </source>
</reference>
<keyword evidence="7" id="KW-1185">Reference proteome</keyword>
<keyword evidence="2" id="KW-0472">Membrane</keyword>
<dbReference type="RefSeq" id="WP_092884352.1">
    <property type="nucleotide sequence ID" value="NZ_FOOI01000009.1"/>
</dbReference>
<evidence type="ECO:0000256" key="2">
    <source>
        <dbReference type="SAM" id="Phobius"/>
    </source>
</evidence>
<sequence length="232" mass="24615">MSKKYLGKVAAGGALASAALLVAAPGIASASTTPSTWGGDHKEDHGYIKTYPKWVRPGDEVKIIEVCSEEQEYAKVWSKATGKVELERWKPRPHDGGRMDDAAPEDGWGQDQADGQDHWSQDGRDGKGDEHGRDGKDGKDHKKHYVYVGEAYVKEYVHPGWYKVKGECGYGKIHVVEAPGDATDPQGPVAGGDGGLTGANTNLAAGGAAALAAAAFGGVFMVRRRRTDGAQV</sequence>
<evidence type="ECO:0000313" key="5">
    <source>
        <dbReference type="EMBL" id="SFG88705.1"/>
    </source>
</evidence>
<organism evidence="5 6">
    <name type="scientific">Actinopolymorpha cephalotaxi</name>
    <dbReference type="NCBI Taxonomy" id="504797"/>
    <lineage>
        <taxon>Bacteria</taxon>
        <taxon>Bacillati</taxon>
        <taxon>Actinomycetota</taxon>
        <taxon>Actinomycetes</taxon>
        <taxon>Propionibacteriales</taxon>
        <taxon>Actinopolymorphaceae</taxon>
        <taxon>Actinopolymorpha</taxon>
    </lineage>
</organism>
<name>A0A1I2VHA3_9ACTN</name>
<feature type="transmembrane region" description="Helical" evidence="2">
    <location>
        <begin position="203"/>
        <end position="222"/>
    </location>
</feature>
<evidence type="ECO:0000313" key="4">
    <source>
        <dbReference type="EMBL" id="NYH83325.1"/>
    </source>
</evidence>
<dbReference type="STRING" id="504797.SAMN05421678_109182"/>
<dbReference type="AlphaFoldDB" id="A0A1I2VHA3"/>
<feature type="signal peptide" evidence="3">
    <location>
        <begin position="1"/>
        <end position="30"/>
    </location>
</feature>
<dbReference type="EMBL" id="JACBZA010000001">
    <property type="protein sequence ID" value="NYH83325.1"/>
    <property type="molecule type" value="Genomic_DNA"/>
</dbReference>
<keyword evidence="2" id="KW-0812">Transmembrane</keyword>
<feature type="compositionally biased region" description="Basic and acidic residues" evidence="1">
    <location>
        <begin position="87"/>
        <end position="101"/>
    </location>
</feature>
<reference evidence="4 7" key="2">
    <citation type="submission" date="2020-07" db="EMBL/GenBank/DDBJ databases">
        <title>Sequencing the genomes of 1000 actinobacteria strains.</title>
        <authorList>
            <person name="Klenk H.-P."/>
        </authorList>
    </citation>
    <scope>NUCLEOTIDE SEQUENCE [LARGE SCALE GENOMIC DNA]</scope>
    <source>
        <strain evidence="4 7">DSM 45117</strain>
    </source>
</reference>
<proteinExistence type="predicted"/>
<evidence type="ECO:0008006" key="8">
    <source>
        <dbReference type="Google" id="ProtNLM"/>
    </source>
</evidence>
<feature type="chain" id="PRO_5011658617" description="Gram-positive cocci surface proteins LPxTG domain-containing protein" evidence="3">
    <location>
        <begin position="31"/>
        <end position="232"/>
    </location>
</feature>
<dbReference type="Proteomes" id="UP000199052">
    <property type="component" value="Unassembled WGS sequence"/>
</dbReference>
<dbReference type="Proteomes" id="UP000533017">
    <property type="component" value="Unassembled WGS sequence"/>
</dbReference>
<feature type="compositionally biased region" description="Basic and acidic residues" evidence="1">
    <location>
        <begin position="115"/>
        <end position="140"/>
    </location>
</feature>
<evidence type="ECO:0000256" key="1">
    <source>
        <dbReference type="SAM" id="MobiDB-lite"/>
    </source>
</evidence>
<evidence type="ECO:0000313" key="7">
    <source>
        <dbReference type="Proteomes" id="UP000533017"/>
    </source>
</evidence>
<gene>
    <name evidence="4" type="ORF">FHR37_002176</name>
    <name evidence="5" type="ORF">SAMN05421678_109182</name>
</gene>
<evidence type="ECO:0000313" key="6">
    <source>
        <dbReference type="Proteomes" id="UP000199052"/>
    </source>
</evidence>
<accession>A0A1I2VHA3</accession>
<keyword evidence="2" id="KW-1133">Transmembrane helix</keyword>
<protein>
    <recommendedName>
        <fullName evidence="8">Gram-positive cocci surface proteins LPxTG domain-containing protein</fullName>
    </recommendedName>
</protein>
<feature type="region of interest" description="Disordered" evidence="1">
    <location>
        <begin position="87"/>
        <end position="141"/>
    </location>
</feature>
<keyword evidence="3" id="KW-0732">Signal</keyword>
<evidence type="ECO:0000256" key="3">
    <source>
        <dbReference type="SAM" id="SignalP"/>
    </source>
</evidence>